<sequence length="947" mass="110300">MLQINEESVLKDLSIIKSKLDTASLEECVETLQMLIKSMFFLKEKKLPTYQEKEWNDYCKIRYNLGKHFVDIIRLYNERLSRLINEKYELLDYEETRLSVNDHSNNKQKYPEEDSSFMNDSFRSNSTRSNNNSQSQREKVSHSYGSPNSISDYNQSLGSGTNNSNLHINSHNQNGDYNVYYYPPSPNPINHTQTYPQLNSSNNYANQGYHSYPSNGIRKEDVNRRNTVEGHITNNAVASPSNSFIDPLINTYDVPNIDLNHSDANQSISVTSHSMVTSSFSIPQDDDEELADDSEGIIGKYLCTKEFKASKDFQIDLQLNDLVTIYQFTGKYILGKNCRSEAEGLFPIYYIDSIDGNYVFFRCKENMEFASVNDEIFLLREADNEYYPGYNITKGEQGIFSLDKLEPIIIDDNKRNEIQGLYEEKSKNSDNKSTSRPSSVVNSQMSIYSNDNSIDDTSLVGPLLPSSNNETQISIQSSTDDFVDIYPDDLTNDNIGKIDQSIVEKLLEYYKSIPNIQENDKDKVTNKKKTSTDNNLDLMQNAIKKFQEFRTDGKEDILSKKDSFLSSSMFEDLEIRKKKWEANRYRCQELVNTEKSYCDKMRIMIDKFMKPLEDAVETENEMLNRVQISLIFKNIPDIYEFSYKLHSELAVAFSQYDNEGPIPIATVFLNKFSDWKIYIKYVEDFHTASSTLENLKRSPQTDRFNRFMEQCEKSEECNKSHLKDLIVLPIQRFLKYRLLFEGIKKDSDPRNRESYRLLDTVENYIFEIGEIMNNAKRIQENINKMFSLEKTIMNYPPELISFTQRSFIAEWHVHEIKPKRLCLFSDTVLFANILNKKSRKGRKYKYIYEKRIDILDYDIVKNSATSRRVIKFKESERFGGSKSSIKKYNRTSNSHTHSLLGFSLGSHSTGYSVPITKSLIFFETEEDCNSFYEKYNEQREILLNNKK</sequence>
<feature type="compositionally biased region" description="Low complexity" evidence="1">
    <location>
        <begin position="119"/>
        <end position="135"/>
    </location>
</feature>
<dbReference type="EMBL" id="MCOG01000037">
    <property type="protein sequence ID" value="ORY72866.1"/>
    <property type="molecule type" value="Genomic_DNA"/>
</dbReference>
<dbReference type="GO" id="GO:0005085">
    <property type="term" value="F:guanyl-nucleotide exchange factor activity"/>
    <property type="evidence" value="ECO:0007669"/>
    <property type="project" value="InterPro"/>
</dbReference>
<dbReference type="PANTHER" id="PTHR12673">
    <property type="entry name" value="FACIOGENITAL DYSPLASIA PROTEIN"/>
    <property type="match status" value="1"/>
</dbReference>
<dbReference type="CDD" id="cd00160">
    <property type="entry name" value="RhoGEF"/>
    <property type="match status" value="1"/>
</dbReference>
<dbReference type="SUPFAM" id="SSF50044">
    <property type="entry name" value="SH3-domain"/>
    <property type="match status" value="1"/>
</dbReference>
<dbReference type="GO" id="GO:0005737">
    <property type="term" value="C:cytoplasm"/>
    <property type="evidence" value="ECO:0007669"/>
    <property type="project" value="TreeGrafter"/>
</dbReference>
<dbReference type="OrthoDB" id="660555at2759"/>
<name>A0A1Y2ENT7_9FUNG</name>
<dbReference type="Pfam" id="PF00621">
    <property type="entry name" value="RhoGEF"/>
    <property type="match status" value="1"/>
</dbReference>
<gene>
    <name evidence="3" type="ORF">LY90DRAFT_666966</name>
</gene>
<keyword evidence="4" id="KW-1185">Reference proteome</keyword>
<dbReference type="Gene3D" id="1.20.900.10">
    <property type="entry name" value="Dbl homology (DH) domain"/>
    <property type="match status" value="1"/>
</dbReference>
<feature type="compositionally biased region" description="Polar residues" evidence="1">
    <location>
        <begin position="431"/>
        <end position="441"/>
    </location>
</feature>
<dbReference type="STRING" id="1754190.A0A1Y2ENT7"/>
<dbReference type="PROSITE" id="PS50010">
    <property type="entry name" value="DH_2"/>
    <property type="match status" value="1"/>
</dbReference>
<dbReference type="PANTHER" id="PTHR12673:SF159">
    <property type="entry name" value="LD03170P"/>
    <property type="match status" value="1"/>
</dbReference>
<organism evidence="3 4">
    <name type="scientific">Neocallimastix californiae</name>
    <dbReference type="NCBI Taxonomy" id="1754190"/>
    <lineage>
        <taxon>Eukaryota</taxon>
        <taxon>Fungi</taxon>
        <taxon>Fungi incertae sedis</taxon>
        <taxon>Chytridiomycota</taxon>
        <taxon>Chytridiomycota incertae sedis</taxon>
        <taxon>Neocallimastigomycetes</taxon>
        <taxon>Neocallimastigales</taxon>
        <taxon>Neocallimastigaceae</taxon>
        <taxon>Neocallimastix</taxon>
    </lineage>
</organism>
<reference evidence="3 4" key="1">
    <citation type="submission" date="2016-08" db="EMBL/GenBank/DDBJ databases">
        <title>A Parts List for Fungal Cellulosomes Revealed by Comparative Genomics.</title>
        <authorList>
            <consortium name="DOE Joint Genome Institute"/>
            <person name="Haitjema C.H."/>
            <person name="Gilmore S.P."/>
            <person name="Henske J.K."/>
            <person name="Solomon K.V."/>
            <person name="De Groot R."/>
            <person name="Kuo A."/>
            <person name="Mondo S.J."/>
            <person name="Salamov A.A."/>
            <person name="Labutti K."/>
            <person name="Zhao Z."/>
            <person name="Chiniquy J."/>
            <person name="Barry K."/>
            <person name="Brewer H.M."/>
            <person name="Purvine S.O."/>
            <person name="Wright A.T."/>
            <person name="Boxma B."/>
            <person name="Van Alen T."/>
            <person name="Hackstein J.H."/>
            <person name="Baker S.E."/>
            <person name="Grigoriev I.V."/>
            <person name="O'Malley M.A."/>
        </authorList>
    </citation>
    <scope>NUCLEOTIDE SEQUENCE [LARGE SCALE GENOMIC DNA]</scope>
    <source>
        <strain evidence="3 4">G1</strain>
    </source>
</reference>
<evidence type="ECO:0000256" key="1">
    <source>
        <dbReference type="SAM" id="MobiDB-lite"/>
    </source>
</evidence>
<feature type="region of interest" description="Disordered" evidence="1">
    <location>
        <begin position="421"/>
        <end position="441"/>
    </location>
</feature>
<protein>
    <recommendedName>
        <fullName evidence="2">DH domain-containing protein</fullName>
    </recommendedName>
</protein>
<dbReference type="InterPro" id="IPR035899">
    <property type="entry name" value="DBL_dom_sf"/>
</dbReference>
<proteinExistence type="predicted"/>
<dbReference type="SMART" id="SM00325">
    <property type="entry name" value="RhoGEF"/>
    <property type="match status" value="1"/>
</dbReference>
<feature type="compositionally biased region" description="Polar residues" evidence="1">
    <location>
        <begin position="143"/>
        <end position="171"/>
    </location>
</feature>
<feature type="region of interest" description="Disordered" evidence="1">
    <location>
        <begin position="102"/>
        <end position="171"/>
    </location>
</feature>
<dbReference type="InterPro" id="IPR036028">
    <property type="entry name" value="SH3-like_dom_sf"/>
</dbReference>
<comment type="caution">
    <text evidence="3">The sequence shown here is derived from an EMBL/GenBank/DDBJ whole genome shotgun (WGS) entry which is preliminary data.</text>
</comment>
<dbReference type="SUPFAM" id="SSF48065">
    <property type="entry name" value="DBL homology domain (DH-domain)"/>
    <property type="match status" value="1"/>
</dbReference>
<evidence type="ECO:0000313" key="3">
    <source>
        <dbReference type="EMBL" id="ORY72866.1"/>
    </source>
</evidence>
<dbReference type="AlphaFoldDB" id="A0A1Y2ENT7"/>
<evidence type="ECO:0000313" key="4">
    <source>
        <dbReference type="Proteomes" id="UP000193920"/>
    </source>
</evidence>
<dbReference type="InterPro" id="IPR000219">
    <property type="entry name" value="DH_dom"/>
</dbReference>
<feature type="compositionally biased region" description="Basic and acidic residues" evidence="1">
    <location>
        <begin position="421"/>
        <end position="430"/>
    </location>
</feature>
<evidence type="ECO:0000259" key="2">
    <source>
        <dbReference type="PROSITE" id="PS50010"/>
    </source>
</evidence>
<accession>A0A1Y2ENT7</accession>
<dbReference type="Proteomes" id="UP000193920">
    <property type="component" value="Unassembled WGS sequence"/>
</dbReference>
<feature type="domain" description="DH" evidence="2">
    <location>
        <begin position="582"/>
        <end position="775"/>
    </location>
</feature>
<dbReference type="InterPro" id="IPR051092">
    <property type="entry name" value="FYVE_RhoGEF_PH"/>
</dbReference>